<protein>
    <submittedName>
        <fullName evidence="2">Uncharacterized protein</fullName>
    </submittedName>
</protein>
<dbReference type="Proteomes" id="UP001206925">
    <property type="component" value="Unassembled WGS sequence"/>
</dbReference>
<dbReference type="EMBL" id="JAMZMK010007944">
    <property type="protein sequence ID" value="KAI7742640.1"/>
    <property type="molecule type" value="Genomic_DNA"/>
</dbReference>
<evidence type="ECO:0000313" key="2">
    <source>
        <dbReference type="EMBL" id="KAI7742640.1"/>
    </source>
</evidence>
<evidence type="ECO:0000313" key="3">
    <source>
        <dbReference type="Proteomes" id="UP001206925"/>
    </source>
</evidence>
<gene>
    <name evidence="2" type="ORF">M8C21_010844</name>
</gene>
<organism evidence="2 3">
    <name type="scientific">Ambrosia artemisiifolia</name>
    <name type="common">Common ragweed</name>
    <dbReference type="NCBI Taxonomy" id="4212"/>
    <lineage>
        <taxon>Eukaryota</taxon>
        <taxon>Viridiplantae</taxon>
        <taxon>Streptophyta</taxon>
        <taxon>Embryophyta</taxon>
        <taxon>Tracheophyta</taxon>
        <taxon>Spermatophyta</taxon>
        <taxon>Magnoliopsida</taxon>
        <taxon>eudicotyledons</taxon>
        <taxon>Gunneridae</taxon>
        <taxon>Pentapetalae</taxon>
        <taxon>asterids</taxon>
        <taxon>campanulids</taxon>
        <taxon>Asterales</taxon>
        <taxon>Asteraceae</taxon>
        <taxon>Asteroideae</taxon>
        <taxon>Heliantheae alliance</taxon>
        <taxon>Heliantheae</taxon>
        <taxon>Ambrosia</taxon>
    </lineage>
</organism>
<dbReference type="AlphaFoldDB" id="A0AAD5CKR1"/>
<sequence>MATCARSHGGDGGDRPPRGRPTRIPRGCESSLPKKVRGQR</sequence>
<name>A0AAD5CKR1_AMBAR</name>
<feature type="region of interest" description="Disordered" evidence="1">
    <location>
        <begin position="1"/>
        <end position="40"/>
    </location>
</feature>
<evidence type="ECO:0000256" key="1">
    <source>
        <dbReference type="SAM" id="MobiDB-lite"/>
    </source>
</evidence>
<proteinExistence type="predicted"/>
<keyword evidence="3" id="KW-1185">Reference proteome</keyword>
<feature type="compositionally biased region" description="Basic and acidic residues" evidence="1">
    <location>
        <begin position="8"/>
        <end position="17"/>
    </location>
</feature>
<accession>A0AAD5CKR1</accession>
<reference evidence="2" key="1">
    <citation type="submission" date="2022-06" db="EMBL/GenBank/DDBJ databases">
        <title>Uncovering the hologenomic basis of an extraordinary plant invasion.</title>
        <authorList>
            <person name="Bieker V.C."/>
            <person name="Martin M.D."/>
            <person name="Gilbert T."/>
            <person name="Hodgins K."/>
            <person name="Battlay P."/>
            <person name="Petersen B."/>
            <person name="Wilson J."/>
        </authorList>
    </citation>
    <scope>NUCLEOTIDE SEQUENCE</scope>
    <source>
        <strain evidence="2">AA19_3_7</strain>
        <tissue evidence="2">Leaf</tissue>
    </source>
</reference>
<comment type="caution">
    <text evidence="2">The sequence shown here is derived from an EMBL/GenBank/DDBJ whole genome shotgun (WGS) entry which is preliminary data.</text>
</comment>